<keyword evidence="2" id="KW-0234">DNA repair</keyword>
<dbReference type="AlphaFoldDB" id="A0A914UZ23"/>
<dbReference type="GO" id="GO:0005634">
    <property type="term" value="C:nucleus"/>
    <property type="evidence" value="ECO:0007669"/>
    <property type="project" value="TreeGrafter"/>
</dbReference>
<evidence type="ECO:0000313" key="7">
    <source>
        <dbReference type="WBParaSite" id="PSAMB.scaffold1379size32391.g12869.t1"/>
    </source>
</evidence>
<organism evidence="6 7">
    <name type="scientific">Plectus sambesii</name>
    <dbReference type="NCBI Taxonomy" id="2011161"/>
    <lineage>
        <taxon>Eukaryota</taxon>
        <taxon>Metazoa</taxon>
        <taxon>Ecdysozoa</taxon>
        <taxon>Nematoda</taxon>
        <taxon>Chromadorea</taxon>
        <taxon>Plectida</taxon>
        <taxon>Plectina</taxon>
        <taxon>Plectoidea</taxon>
        <taxon>Plectidae</taxon>
        <taxon>Plectus</taxon>
    </lineage>
</organism>
<evidence type="ECO:0000313" key="6">
    <source>
        <dbReference type="Proteomes" id="UP000887566"/>
    </source>
</evidence>
<keyword evidence="6" id="KW-1185">Reference proteome</keyword>
<name>A0A914UZ23_9BILA</name>
<sequence>MSKRKSKETGGAAPAKKRNLGPAWQVGLLKALDDKSTQLFADDRVVVIDDAYKKAKYHMLVIARKDIDRISDVTESDLDLIEHMDKVGRDMAKKRTTDDSVIFQFGFHSVPSMRRLHLHVISRDFDSPQLKTKKHWNSFNTSFFIDSSSALKQLREDGKVSVDPSASQQLLQPMRCQHLGGERDDTSEWVSRWDTKGFARGGNAQLCKQQQVGIGLAAARFGVMEGNWRMPSRQRQSGGRDRLQQASSRSEDGGSGGLRYPRERLSGAPAPYHQAPAHTYHLALRSSAAPTRASRHPFIQSPLHSLAPRCRVSPPARRLR</sequence>
<dbReference type="PROSITE" id="PS51084">
    <property type="entry name" value="HIT_2"/>
    <property type="match status" value="1"/>
</dbReference>
<evidence type="ECO:0000256" key="4">
    <source>
        <dbReference type="SAM" id="MobiDB-lite"/>
    </source>
</evidence>
<comment type="caution">
    <text evidence="3">Lacks conserved residue(s) required for the propagation of feature annotation.</text>
</comment>
<proteinExistence type="predicted"/>
<evidence type="ECO:0000256" key="2">
    <source>
        <dbReference type="ARBA" id="ARBA00023204"/>
    </source>
</evidence>
<dbReference type="Proteomes" id="UP000887566">
    <property type="component" value="Unplaced"/>
</dbReference>
<dbReference type="WBParaSite" id="PSAMB.scaffold1379size32391.g12869.t1">
    <property type="protein sequence ID" value="PSAMB.scaffold1379size32391.g12869.t1"/>
    <property type="gene ID" value="PSAMB.scaffold1379size32391.g12869"/>
</dbReference>
<dbReference type="GO" id="GO:1990165">
    <property type="term" value="F:single-strand break-containing DNA binding"/>
    <property type="evidence" value="ECO:0007669"/>
    <property type="project" value="TreeGrafter"/>
</dbReference>
<dbReference type="InterPro" id="IPR011146">
    <property type="entry name" value="HIT-like"/>
</dbReference>
<feature type="region of interest" description="Disordered" evidence="4">
    <location>
        <begin position="227"/>
        <end position="273"/>
    </location>
</feature>
<evidence type="ECO:0000256" key="3">
    <source>
        <dbReference type="PROSITE-ProRule" id="PRU00464"/>
    </source>
</evidence>
<reference evidence="7" key="1">
    <citation type="submission" date="2022-11" db="UniProtKB">
        <authorList>
            <consortium name="WormBaseParasite"/>
        </authorList>
    </citation>
    <scope>IDENTIFICATION</scope>
</reference>
<dbReference type="InterPro" id="IPR036265">
    <property type="entry name" value="HIT-like_sf"/>
</dbReference>
<dbReference type="SUPFAM" id="SSF54197">
    <property type="entry name" value="HIT-like"/>
    <property type="match status" value="1"/>
</dbReference>
<dbReference type="GO" id="GO:0033699">
    <property type="term" value="F:DNA 5'-adenosine monophosphate hydrolase activity"/>
    <property type="evidence" value="ECO:0007669"/>
    <property type="project" value="TreeGrafter"/>
</dbReference>
<dbReference type="PROSITE" id="PS00892">
    <property type="entry name" value="HIT_1"/>
    <property type="match status" value="1"/>
</dbReference>
<dbReference type="PANTHER" id="PTHR12486">
    <property type="entry name" value="APRATAXIN-RELATED"/>
    <property type="match status" value="1"/>
</dbReference>
<dbReference type="FunFam" id="3.30.428.10:FF:000004">
    <property type="entry name" value="aprataxin isoform X2"/>
    <property type="match status" value="1"/>
</dbReference>
<protein>
    <submittedName>
        <fullName evidence="7">HIT domain-containing protein</fullName>
    </submittedName>
</protein>
<dbReference type="GO" id="GO:0003697">
    <property type="term" value="F:single-stranded DNA binding"/>
    <property type="evidence" value="ECO:0007669"/>
    <property type="project" value="TreeGrafter"/>
</dbReference>
<evidence type="ECO:0000259" key="5">
    <source>
        <dbReference type="PROSITE" id="PS51084"/>
    </source>
</evidence>
<accession>A0A914UZ23</accession>
<dbReference type="GO" id="GO:0030983">
    <property type="term" value="F:mismatched DNA binding"/>
    <property type="evidence" value="ECO:0007669"/>
    <property type="project" value="TreeGrafter"/>
</dbReference>
<evidence type="ECO:0000256" key="1">
    <source>
        <dbReference type="ARBA" id="ARBA00022763"/>
    </source>
</evidence>
<dbReference type="PANTHER" id="PTHR12486:SF4">
    <property type="entry name" value="APRATAXIN"/>
    <property type="match status" value="1"/>
</dbReference>
<dbReference type="Gene3D" id="3.30.428.10">
    <property type="entry name" value="HIT-like"/>
    <property type="match status" value="1"/>
</dbReference>
<dbReference type="InterPro" id="IPR019808">
    <property type="entry name" value="Histidine_triad_CS"/>
</dbReference>
<keyword evidence="1" id="KW-0227">DNA damage</keyword>
<dbReference type="GO" id="GO:0003725">
    <property type="term" value="F:double-stranded RNA binding"/>
    <property type="evidence" value="ECO:0007669"/>
    <property type="project" value="TreeGrafter"/>
</dbReference>
<feature type="domain" description="HIT" evidence="5">
    <location>
        <begin position="25"/>
        <end position="130"/>
    </location>
</feature>
<dbReference type="Pfam" id="PF11969">
    <property type="entry name" value="DcpS_C"/>
    <property type="match status" value="1"/>
</dbReference>
<dbReference type="GO" id="GO:0000012">
    <property type="term" value="P:single strand break repair"/>
    <property type="evidence" value="ECO:0007669"/>
    <property type="project" value="TreeGrafter"/>
</dbReference>